<reference evidence="1 2" key="1">
    <citation type="journal article" date="2014" name="Nature">
        <title>The genome of the recently domesticated crop plant sugar beet (Beta vulgaris).</title>
        <authorList>
            <person name="Dohm J.C."/>
            <person name="Minoche A.E."/>
            <person name="Holtgrawe D."/>
            <person name="Capella-Gutierrez S."/>
            <person name="Zakrzewski F."/>
            <person name="Tafer H."/>
            <person name="Rupp O."/>
            <person name="Sorensen T.R."/>
            <person name="Stracke R."/>
            <person name="Reinhardt R."/>
            <person name="Goesmann A."/>
            <person name="Kraft T."/>
            <person name="Schulz B."/>
            <person name="Stadler P.F."/>
            <person name="Schmidt T."/>
            <person name="Gabaldon T."/>
            <person name="Lehrach H."/>
            <person name="Weisshaar B."/>
            <person name="Himmelbauer H."/>
        </authorList>
    </citation>
    <scope>NUCLEOTIDE SEQUENCE [LARGE SCALE GENOMIC DNA]</scope>
    <source>
        <tissue evidence="1">Taproot</tissue>
    </source>
</reference>
<protein>
    <submittedName>
        <fullName evidence="1">Uncharacterized protein</fullName>
    </submittedName>
</protein>
<proteinExistence type="predicted"/>
<organism evidence="1 2">
    <name type="scientific">Beta vulgaris subsp. vulgaris</name>
    <name type="common">Beet</name>
    <dbReference type="NCBI Taxonomy" id="3555"/>
    <lineage>
        <taxon>Eukaryota</taxon>
        <taxon>Viridiplantae</taxon>
        <taxon>Streptophyta</taxon>
        <taxon>Embryophyta</taxon>
        <taxon>Tracheophyta</taxon>
        <taxon>Spermatophyta</taxon>
        <taxon>Magnoliopsida</taxon>
        <taxon>eudicotyledons</taxon>
        <taxon>Gunneridae</taxon>
        <taxon>Pentapetalae</taxon>
        <taxon>Caryophyllales</taxon>
        <taxon>Chenopodiaceae</taxon>
        <taxon>Betoideae</taxon>
        <taxon>Beta</taxon>
    </lineage>
</organism>
<gene>
    <name evidence="1" type="ORF">BVRB_3g050820</name>
</gene>
<evidence type="ECO:0000313" key="1">
    <source>
        <dbReference type="EMBL" id="KMT16462.1"/>
    </source>
</evidence>
<evidence type="ECO:0000313" key="2">
    <source>
        <dbReference type="Proteomes" id="UP000035740"/>
    </source>
</evidence>
<dbReference type="Proteomes" id="UP000035740">
    <property type="component" value="Chromosome 3"/>
</dbReference>
<dbReference type="EMBL" id="KQ090056">
    <property type="protein sequence ID" value="KMT16462.1"/>
    <property type="molecule type" value="Genomic_DNA"/>
</dbReference>
<accession>A0A0J8CS83</accession>
<sequence>MFDNERSYIDYSLYKSIYLVYDIAPQKTKAPQTAPPPNTH</sequence>
<dbReference type="AlphaFoldDB" id="A0A0J8CS83"/>
<keyword evidence="2" id="KW-1185">Reference proteome</keyword>
<dbReference type="Gramene" id="KMT16462">
    <property type="protein sequence ID" value="KMT16462"/>
    <property type="gene ID" value="BVRB_3g050820"/>
</dbReference>
<name>A0A0J8CS83_BETVV</name>